<comment type="function">
    <text evidence="6">May be involved in iron transport and iron homeostasis.</text>
</comment>
<keyword evidence="2 6" id="KW-0813">Transport</keyword>
<dbReference type="EMBL" id="GGEC01033953">
    <property type="protein sequence ID" value="MBX14437.1"/>
    <property type="molecule type" value="Transcribed_RNA"/>
</dbReference>
<reference evidence="7" key="1">
    <citation type="submission" date="2018-02" db="EMBL/GenBank/DDBJ databases">
        <title>Rhizophora mucronata_Transcriptome.</title>
        <authorList>
            <person name="Meera S.P."/>
            <person name="Sreeshan A."/>
            <person name="Augustine A."/>
        </authorList>
    </citation>
    <scope>NUCLEOTIDE SEQUENCE</scope>
    <source>
        <tissue evidence="7">Leaf</tissue>
    </source>
</reference>
<dbReference type="GO" id="GO:0005381">
    <property type="term" value="F:iron ion transmembrane transporter activity"/>
    <property type="evidence" value="ECO:0007669"/>
    <property type="project" value="UniProtKB-UniRule"/>
</dbReference>
<dbReference type="PANTHER" id="PTHR11660:SF53">
    <property type="entry name" value="SOLUTE CARRIER FAMILY 40 MEMBER 3, CHLOROPLASTIC"/>
    <property type="match status" value="1"/>
</dbReference>
<evidence type="ECO:0000256" key="3">
    <source>
        <dbReference type="ARBA" id="ARBA00022692"/>
    </source>
</evidence>
<evidence type="ECO:0000256" key="1">
    <source>
        <dbReference type="ARBA" id="ARBA00004141"/>
    </source>
</evidence>
<evidence type="ECO:0000256" key="6">
    <source>
        <dbReference type="RuleBase" id="RU365065"/>
    </source>
</evidence>
<dbReference type="InterPro" id="IPR009716">
    <property type="entry name" value="Ferroportin-1"/>
</dbReference>
<dbReference type="PANTHER" id="PTHR11660">
    <property type="entry name" value="SOLUTE CARRIER FAMILY 40 MEMBER"/>
    <property type="match status" value="1"/>
</dbReference>
<proteinExistence type="inferred from homology"/>
<protein>
    <recommendedName>
        <fullName evidence="6">Solute carrier family 40 member</fullName>
    </recommendedName>
</protein>
<evidence type="ECO:0000313" key="7">
    <source>
        <dbReference type="EMBL" id="MBX14437.1"/>
    </source>
</evidence>
<comment type="subcellular location">
    <subcellularLocation>
        <location evidence="1 6">Membrane</location>
        <topology evidence="1 6">Multi-pass membrane protein</topology>
    </subcellularLocation>
</comment>
<dbReference type="AlphaFoldDB" id="A0A2P2L8X8"/>
<keyword evidence="4 6" id="KW-1133">Transmembrane helix</keyword>
<comment type="caution">
    <text evidence="6">Lacks conserved residue(s) required for the propagation of feature annotation.</text>
</comment>
<evidence type="ECO:0000256" key="2">
    <source>
        <dbReference type="ARBA" id="ARBA00022448"/>
    </source>
</evidence>
<comment type="similarity">
    <text evidence="6">Belongs to the ferroportin (FP) (TC 2.A.100) family. SLC40A subfamily.</text>
</comment>
<feature type="transmembrane region" description="Helical" evidence="6">
    <location>
        <begin position="21"/>
        <end position="43"/>
    </location>
</feature>
<organism evidence="7">
    <name type="scientific">Rhizophora mucronata</name>
    <name type="common">Asiatic mangrove</name>
    <dbReference type="NCBI Taxonomy" id="61149"/>
    <lineage>
        <taxon>Eukaryota</taxon>
        <taxon>Viridiplantae</taxon>
        <taxon>Streptophyta</taxon>
        <taxon>Embryophyta</taxon>
        <taxon>Tracheophyta</taxon>
        <taxon>Spermatophyta</taxon>
        <taxon>Magnoliopsida</taxon>
        <taxon>eudicotyledons</taxon>
        <taxon>Gunneridae</taxon>
        <taxon>Pentapetalae</taxon>
        <taxon>rosids</taxon>
        <taxon>fabids</taxon>
        <taxon>Malpighiales</taxon>
        <taxon>Rhizophoraceae</taxon>
        <taxon>Rhizophora</taxon>
    </lineage>
</organism>
<dbReference type="Pfam" id="PF06963">
    <property type="entry name" value="FPN1"/>
    <property type="match status" value="1"/>
</dbReference>
<keyword evidence="5 6" id="KW-0472">Membrane</keyword>
<accession>A0A2P2L8X8</accession>
<dbReference type="GO" id="GO:0016020">
    <property type="term" value="C:membrane"/>
    <property type="evidence" value="ECO:0007669"/>
    <property type="project" value="UniProtKB-SubCell"/>
</dbReference>
<keyword evidence="6" id="KW-0406">Ion transport</keyword>
<evidence type="ECO:0000256" key="4">
    <source>
        <dbReference type="ARBA" id="ARBA00022989"/>
    </source>
</evidence>
<keyword evidence="3 6" id="KW-0812">Transmembrane</keyword>
<evidence type="ECO:0000256" key="5">
    <source>
        <dbReference type="ARBA" id="ARBA00023136"/>
    </source>
</evidence>
<sequence>MIIRANAISPASSSSFLVQPWFVVLVIAGAIERLCGVATGVAIERDWVVLVAPFQSSSCCFTCS</sequence>
<name>A0A2P2L8X8_RHIMU</name>